<comment type="subcellular location">
    <subcellularLocation>
        <location evidence="1">Membrane</location>
        <topology evidence="1">Multi-pass membrane protein</topology>
    </subcellularLocation>
</comment>
<protein>
    <submittedName>
        <fullName evidence="9">Uncharacterized protein</fullName>
    </submittedName>
</protein>
<evidence type="ECO:0000256" key="8">
    <source>
        <dbReference type="SAM" id="Phobius"/>
    </source>
</evidence>
<evidence type="ECO:0000256" key="7">
    <source>
        <dbReference type="SAM" id="MobiDB-lite"/>
    </source>
</evidence>
<proteinExistence type="inferred from homology"/>
<evidence type="ECO:0000313" key="10">
    <source>
        <dbReference type="Proteomes" id="UP000310689"/>
    </source>
</evidence>
<dbReference type="InterPro" id="IPR005045">
    <property type="entry name" value="CDC50/LEM3_fam"/>
</dbReference>
<dbReference type="PIRSF" id="PIRSF015840">
    <property type="entry name" value="DUF284_TM_euk"/>
    <property type="match status" value="1"/>
</dbReference>
<evidence type="ECO:0000256" key="6">
    <source>
        <dbReference type="PIRNR" id="PIRNR015840"/>
    </source>
</evidence>
<evidence type="ECO:0000313" key="9">
    <source>
        <dbReference type="EMBL" id="TIB29637.1"/>
    </source>
</evidence>
<dbReference type="Proteomes" id="UP000310689">
    <property type="component" value="Unassembled WGS sequence"/>
</dbReference>
<feature type="transmembrane region" description="Helical" evidence="8">
    <location>
        <begin position="98"/>
        <end position="119"/>
    </location>
</feature>
<comment type="similarity">
    <text evidence="2 6">Belongs to the CDC50/LEM3 family.</text>
</comment>
<keyword evidence="4 8" id="KW-1133">Transmembrane helix</keyword>
<feature type="compositionally biased region" description="Basic and acidic residues" evidence="7">
    <location>
        <begin position="13"/>
        <end position="27"/>
    </location>
</feature>
<name>A0A4T0ILI3_WALIC</name>
<dbReference type="GO" id="GO:0005783">
    <property type="term" value="C:endoplasmic reticulum"/>
    <property type="evidence" value="ECO:0007669"/>
    <property type="project" value="TreeGrafter"/>
</dbReference>
<reference evidence="9 10" key="1">
    <citation type="submission" date="2019-03" db="EMBL/GenBank/DDBJ databases">
        <title>Sequencing 23 genomes of Wallemia ichthyophaga.</title>
        <authorList>
            <person name="Gostincar C."/>
        </authorList>
    </citation>
    <scope>NUCLEOTIDE SEQUENCE [LARGE SCALE GENOMIC DNA]</scope>
    <source>
        <strain evidence="9 10">EXF-6200</strain>
    </source>
</reference>
<feature type="compositionally biased region" description="Basic and acidic residues" evidence="7">
    <location>
        <begin position="34"/>
        <end position="54"/>
    </location>
</feature>
<feature type="region of interest" description="Disordered" evidence="7">
    <location>
        <begin position="1"/>
        <end position="70"/>
    </location>
</feature>
<dbReference type="EMBL" id="SPOI01000288">
    <property type="protein sequence ID" value="TIB29637.1"/>
    <property type="molecule type" value="Genomic_DNA"/>
</dbReference>
<dbReference type="OrthoDB" id="340608at2759"/>
<evidence type="ECO:0000256" key="4">
    <source>
        <dbReference type="ARBA" id="ARBA00022989"/>
    </source>
</evidence>
<gene>
    <name evidence="9" type="ORF">E3P86_03645</name>
</gene>
<dbReference type="PANTHER" id="PTHR10926">
    <property type="entry name" value="CELL CYCLE CONTROL PROTEIN 50"/>
    <property type="match status" value="1"/>
</dbReference>
<evidence type="ECO:0000256" key="5">
    <source>
        <dbReference type="ARBA" id="ARBA00023136"/>
    </source>
</evidence>
<comment type="caution">
    <text evidence="9">The sequence shown here is derived from an EMBL/GenBank/DDBJ whole genome shotgun (WGS) entry which is preliminary data.</text>
</comment>
<keyword evidence="3 8" id="KW-0812">Transmembrane</keyword>
<evidence type="ECO:0000256" key="2">
    <source>
        <dbReference type="ARBA" id="ARBA00009457"/>
    </source>
</evidence>
<sequence>MTLHRRHSRNAHKHTDSNENENEHELDAVSGTDEGDRGGAGERQGEDDGERGANKETGGGEPKKKKMRMPGTLTHVADTAFKQQRLRAWQPILTPKQVLPTLFLIGLIFAPIGAVLLSYSNRVHEFTLTYTDCDTLAPRDGTFGDMPATAYSYPTFEGAAPPRWQYSANDSAENPLERRGCTIRYDVPGDMQPGVFMYYKLNRYYQNHRRYVKSFDQKQFQGQYRTAKELHDGDCKPLGRTADNKPIYPCGLIANSVFNDTFTLPRQLNGVSGDVDRNYNMTDKGITWSHEGKKYEYPENAPPGNEPYVPPPNWVERFPGGVYSNEHPLPHLSQDEHFMVWMRPAAFPDFAKLYFRNDDEVMETGTYELTAHMNYPVKQFGGKKSIVFTTVTWAGGRNNFLGIAYISIAAFCVAVGMVFTLRQLIRPRRVGDLGLLSWNQPNAKSD</sequence>
<accession>A0A4T0ILI3</accession>
<evidence type="ECO:0000256" key="3">
    <source>
        <dbReference type="ARBA" id="ARBA00022692"/>
    </source>
</evidence>
<dbReference type="GO" id="GO:0045332">
    <property type="term" value="P:phospholipid translocation"/>
    <property type="evidence" value="ECO:0007669"/>
    <property type="project" value="UniProtKB-UniRule"/>
</dbReference>
<feature type="compositionally biased region" description="Basic residues" evidence="7">
    <location>
        <begin position="1"/>
        <end position="12"/>
    </location>
</feature>
<evidence type="ECO:0000256" key="1">
    <source>
        <dbReference type="ARBA" id="ARBA00004141"/>
    </source>
</evidence>
<dbReference type="AlphaFoldDB" id="A0A4T0ILI3"/>
<dbReference type="GO" id="GO:0005794">
    <property type="term" value="C:Golgi apparatus"/>
    <property type="evidence" value="ECO:0007669"/>
    <property type="project" value="TreeGrafter"/>
</dbReference>
<dbReference type="Pfam" id="PF03381">
    <property type="entry name" value="CDC50"/>
    <property type="match status" value="1"/>
</dbReference>
<feature type="transmembrane region" description="Helical" evidence="8">
    <location>
        <begin position="400"/>
        <end position="421"/>
    </location>
</feature>
<dbReference type="PANTHER" id="PTHR10926:SF0">
    <property type="entry name" value="CDC50, ISOFORM A"/>
    <property type="match status" value="1"/>
</dbReference>
<keyword evidence="5 6" id="KW-0472">Membrane</keyword>
<organism evidence="9 10">
    <name type="scientific">Wallemia ichthyophaga</name>
    <dbReference type="NCBI Taxonomy" id="245174"/>
    <lineage>
        <taxon>Eukaryota</taxon>
        <taxon>Fungi</taxon>
        <taxon>Dikarya</taxon>
        <taxon>Basidiomycota</taxon>
        <taxon>Wallemiomycotina</taxon>
        <taxon>Wallemiomycetes</taxon>
        <taxon>Wallemiales</taxon>
        <taxon>Wallemiaceae</taxon>
        <taxon>Wallemia</taxon>
    </lineage>
</organism>
<dbReference type="GO" id="GO:0005886">
    <property type="term" value="C:plasma membrane"/>
    <property type="evidence" value="ECO:0007669"/>
    <property type="project" value="TreeGrafter"/>
</dbReference>